<sequence length="429" mass="45338">MSRRPETSQDEEPAKLRGFDDFDLLLGDIMRGERATLGKSLLDVQRELKIKANYISAIENTDASAFETPGFIAGYVRSYARYLGLDPEWAFKTFCEEGNFSVAHGMSADASVRRKSKPVAKIGAAKGEKKPAHLRDPFIEPSVSYMPKGEAVFAGVEPRAVGSVMVLMVLIAGIGFGGWSVLQEVQKVRFTPVEQTPEVLAELDPMSQVVASADTEGASPDVTAGLVTGADSIDRLSRPEALDVPVMVARDGPIAAIDPNSFGVFAPTLDARLAANEPPRPDNLPFAVPGDTNALAANLAAGLETDDLLPSVQVVQIASPTLSLFAVRPSWVRVTGADGTVIFEKILDAGEQFELPTTEEPATLRAGNAGSLYFAVNGATYGPAGSGPQVVKNVSLARDAILSTYQVADIEGDSDLARFVSVAAAAASN</sequence>
<keyword evidence="4" id="KW-1185">Reference proteome</keyword>
<protein>
    <submittedName>
        <fullName evidence="3">Helix-turn-helix domain protein</fullName>
    </submittedName>
</protein>
<proteinExistence type="predicted"/>
<evidence type="ECO:0000259" key="2">
    <source>
        <dbReference type="Pfam" id="PF13464"/>
    </source>
</evidence>
<evidence type="ECO:0000313" key="3">
    <source>
        <dbReference type="EMBL" id="SMX22358.1"/>
    </source>
</evidence>
<organism evidence="3 4">
    <name type="scientific">Boseongicola aestuarii</name>
    <dbReference type="NCBI Taxonomy" id="1470561"/>
    <lineage>
        <taxon>Bacteria</taxon>
        <taxon>Pseudomonadati</taxon>
        <taxon>Pseudomonadota</taxon>
        <taxon>Alphaproteobacteria</taxon>
        <taxon>Rhodobacterales</taxon>
        <taxon>Paracoccaceae</taxon>
        <taxon>Boseongicola</taxon>
    </lineage>
</organism>
<dbReference type="Pfam" id="PF13464">
    <property type="entry name" value="RodZ_C"/>
    <property type="match status" value="1"/>
</dbReference>
<name>A0A238IV79_9RHOB</name>
<dbReference type="InterPro" id="IPR001387">
    <property type="entry name" value="Cro/C1-type_HTH"/>
</dbReference>
<evidence type="ECO:0000313" key="4">
    <source>
        <dbReference type="Proteomes" id="UP000201838"/>
    </source>
</evidence>
<dbReference type="Proteomes" id="UP000201838">
    <property type="component" value="Unassembled WGS sequence"/>
</dbReference>
<accession>A0A238IV79</accession>
<dbReference type="InterPro" id="IPR010982">
    <property type="entry name" value="Lambda_DNA-bd_dom_sf"/>
</dbReference>
<keyword evidence="1" id="KW-0812">Transmembrane</keyword>
<dbReference type="Pfam" id="PF13413">
    <property type="entry name" value="HTH_25"/>
    <property type="match status" value="1"/>
</dbReference>
<dbReference type="PANTHER" id="PTHR34475">
    <property type="match status" value="1"/>
</dbReference>
<dbReference type="GO" id="GO:0003677">
    <property type="term" value="F:DNA binding"/>
    <property type="evidence" value="ECO:0007669"/>
    <property type="project" value="InterPro"/>
</dbReference>
<dbReference type="InterPro" id="IPR025194">
    <property type="entry name" value="RodZ-like_C"/>
</dbReference>
<evidence type="ECO:0000256" key="1">
    <source>
        <dbReference type="SAM" id="Phobius"/>
    </source>
</evidence>
<keyword evidence="1" id="KW-0472">Membrane</keyword>
<gene>
    <name evidence="3" type="ORF">BOA8489_00450</name>
</gene>
<reference evidence="3 4" key="1">
    <citation type="submission" date="2017-05" db="EMBL/GenBank/DDBJ databases">
        <authorList>
            <person name="Song R."/>
            <person name="Chenine A.L."/>
            <person name="Ruprecht R.M."/>
        </authorList>
    </citation>
    <scope>NUCLEOTIDE SEQUENCE [LARGE SCALE GENOMIC DNA]</scope>
    <source>
        <strain evidence="3 4">CECT 8489</strain>
    </source>
</reference>
<keyword evidence="1" id="KW-1133">Transmembrane helix</keyword>
<dbReference type="PANTHER" id="PTHR34475:SF1">
    <property type="entry name" value="CYTOSKELETON PROTEIN RODZ"/>
    <property type="match status" value="1"/>
</dbReference>
<dbReference type="CDD" id="cd00093">
    <property type="entry name" value="HTH_XRE"/>
    <property type="match status" value="1"/>
</dbReference>
<dbReference type="EMBL" id="FXXQ01000001">
    <property type="protein sequence ID" value="SMX22358.1"/>
    <property type="molecule type" value="Genomic_DNA"/>
</dbReference>
<dbReference type="InterPro" id="IPR050400">
    <property type="entry name" value="Bact_Cytoskel_RodZ"/>
</dbReference>
<dbReference type="Gene3D" id="1.10.260.40">
    <property type="entry name" value="lambda repressor-like DNA-binding domains"/>
    <property type="match status" value="1"/>
</dbReference>
<dbReference type="AlphaFoldDB" id="A0A238IV79"/>
<dbReference type="OrthoDB" id="9790252at2"/>
<feature type="domain" description="Cytoskeleton protein RodZ-like C-terminal" evidence="2">
    <location>
        <begin position="326"/>
        <end position="394"/>
    </location>
</feature>
<feature type="transmembrane region" description="Helical" evidence="1">
    <location>
        <begin position="160"/>
        <end position="182"/>
    </location>
</feature>
<dbReference type="RefSeq" id="WP_093972322.1">
    <property type="nucleotide sequence ID" value="NZ_FXXQ01000001.1"/>
</dbReference>